<keyword evidence="4" id="KW-0325">Glycoprotein</keyword>
<dbReference type="GO" id="GO:0012505">
    <property type="term" value="C:endomembrane system"/>
    <property type="evidence" value="ECO:0007669"/>
    <property type="project" value="TreeGrafter"/>
</dbReference>
<dbReference type="AlphaFoldDB" id="A0AAD7LE87"/>
<dbReference type="InterPro" id="IPR018119">
    <property type="entry name" value="Strictosidine_synth_cons-reg"/>
</dbReference>
<organism evidence="6 7">
    <name type="scientific">Quillaja saponaria</name>
    <name type="common">Soap bark tree</name>
    <dbReference type="NCBI Taxonomy" id="32244"/>
    <lineage>
        <taxon>Eukaryota</taxon>
        <taxon>Viridiplantae</taxon>
        <taxon>Streptophyta</taxon>
        <taxon>Embryophyta</taxon>
        <taxon>Tracheophyta</taxon>
        <taxon>Spermatophyta</taxon>
        <taxon>Magnoliopsida</taxon>
        <taxon>eudicotyledons</taxon>
        <taxon>Gunneridae</taxon>
        <taxon>Pentapetalae</taxon>
        <taxon>rosids</taxon>
        <taxon>fabids</taxon>
        <taxon>Fabales</taxon>
        <taxon>Quillajaceae</taxon>
        <taxon>Quillaja</taxon>
    </lineage>
</organism>
<dbReference type="PANTHER" id="PTHR10426">
    <property type="entry name" value="STRICTOSIDINE SYNTHASE-RELATED"/>
    <property type="match status" value="1"/>
</dbReference>
<evidence type="ECO:0000313" key="7">
    <source>
        <dbReference type="Proteomes" id="UP001163823"/>
    </source>
</evidence>
<dbReference type="KEGG" id="qsa:O6P43_022969"/>
<evidence type="ECO:0000256" key="1">
    <source>
        <dbReference type="ARBA" id="ARBA00004116"/>
    </source>
</evidence>
<dbReference type="SUPFAM" id="SSF63829">
    <property type="entry name" value="Calcium-dependent phosphotriesterase"/>
    <property type="match status" value="1"/>
</dbReference>
<evidence type="ECO:0000256" key="2">
    <source>
        <dbReference type="ARBA" id="ARBA00009191"/>
    </source>
</evidence>
<accession>A0AAD7LE87</accession>
<keyword evidence="7" id="KW-1185">Reference proteome</keyword>
<evidence type="ECO:0000256" key="4">
    <source>
        <dbReference type="ARBA" id="ARBA00023180"/>
    </source>
</evidence>
<dbReference type="Proteomes" id="UP001163823">
    <property type="component" value="Chromosome 9"/>
</dbReference>
<protein>
    <submittedName>
        <fullName evidence="6">Strictosidine synthase family protein</fullName>
    </submittedName>
</protein>
<keyword evidence="3" id="KW-0926">Vacuole</keyword>
<comment type="subcellular location">
    <subcellularLocation>
        <location evidence="1">Vacuole</location>
    </subcellularLocation>
</comment>
<evidence type="ECO:0000313" key="6">
    <source>
        <dbReference type="EMBL" id="KAJ7956541.1"/>
    </source>
</evidence>
<name>A0AAD7LE87_QUISA</name>
<dbReference type="Pfam" id="PF03088">
    <property type="entry name" value="Str_synth"/>
    <property type="match status" value="1"/>
</dbReference>
<comment type="caution">
    <text evidence="6">The sequence shown here is derived from an EMBL/GenBank/DDBJ whole genome shotgun (WGS) entry which is preliminary data.</text>
</comment>
<evidence type="ECO:0000256" key="3">
    <source>
        <dbReference type="ARBA" id="ARBA00022554"/>
    </source>
</evidence>
<dbReference type="GO" id="GO:0005773">
    <property type="term" value="C:vacuole"/>
    <property type="evidence" value="ECO:0007669"/>
    <property type="project" value="UniProtKB-SubCell"/>
</dbReference>
<feature type="domain" description="Strictosidine synthase conserved region" evidence="5">
    <location>
        <begin position="42"/>
        <end position="82"/>
    </location>
</feature>
<dbReference type="PANTHER" id="PTHR10426:SF57">
    <property type="entry name" value="STRICTOSIDINE SYNTHASE"/>
    <property type="match status" value="1"/>
</dbReference>
<dbReference type="EMBL" id="JARAOO010000009">
    <property type="protein sequence ID" value="KAJ7956541.1"/>
    <property type="molecule type" value="Genomic_DNA"/>
</dbReference>
<evidence type="ECO:0000259" key="5">
    <source>
        <dbReference type="Pfam" id="PF03088"/>
    </source>
</evidence>
<gene>
    <name evidence="6" type="ORF">O6P43_022969</name>
</gene>
<reference evidence="6" key="1">
    <citation type="journal article" date="2023" name="Science">
        <title>Elucidation of the pathway for biosynthesis of saponin adjuvants from the soapbark tree.</title>
        <authorList>
            <person name="Reed J."/>
            <person name="Orme A."/>
            <person name="El-Demerdash A."/>
            <person name="Owen C."/>
            <person name="Martin L.B.B."/>
            <person name="Misra R.C."/>
            <person name="Kikuchi S."/>
            <person name="Rejzek M."/>
            <person name="Martin A.C."/>
            <person name="Harkess A."/>
            <person name="Leebens-Mack J."/>
            <person name="Louveau T."/>
            <person name="Stephenson M.J."/>
            <person name="Osbourn A."/>
        </authorList>
    </citation>
    <scope>NUCLEOTIDE SEQUENCE</scope>
    <source>
        <strain evidence="6">S10</strain>
    </source>
</reference>
<sequence length="161" mass="18136">MWNKELELFILQKLAIPSKISSLCFKAETIQEAYSDMIQGTKKPVLLRGLSVAAGVAISRDGAFVLVSEFMANRIQRVWVRGPRANTSEIFLPPVAKPDNIKRNSRGEFWVAVNNLLGPPQQPKPPMLPLRLRVNEQGIVLQPVLWCEWPNVRSPCELSMC</sequence>
<comment type="similarity">
    <text evidence="2">Belongs to the strictosidine synthase family.</text>
</comment>
<dbReference type="InterPro" id="IPR011042">
    <property type="entry name" value="6-blade_b-propeller_TolB-like"/>
</dbReference>
<dbReference type="GO" id="GO:0016787">
    <property type="term" value="F:hydrolase activity"/>
    <property type="evidence" value="ECO:0007669"/>
    <property type="project" value="TreeGrafter"/>
</dbReference>
<proteinExistence type="inferred from homology"/>
<dbReference type="Gene3D" id="2.120.10.30">
    <property type="entry name" value="TolB, C-terminal domain"/>
    <property type="match status" value="1"/>
</dbReference>